<dbReference type="EMBL" id="CM031815">
    <property type="protein sequence ID" value="KAG6648406.1"/>
    <property type="molecule type" value="Genomic_DNA"/>
</dbReference>
<comment type="caution">
    <text evidence="1">The sequence shown here is derived from an EMBL/GenBank/DDBJ whole genome shotgun (WGS) entry which is preliminary data.</text>
</comment>
<sequence length="82" mass="9678">MRDYEEKWVDWEDQILEDTFPLVGFVRMILHSWKGTSRRLPLSRVDDVLVSFLDCLKPKIPHGISLLGNAYLFDSIKFYCTL</sequence>
<proteinExistence type="predicted"/>
<protein>
    <submittedName>
        <fullName evidence="1">Uncharacterized protein</fullName>
    </submittedName>
</protein>
<name>A0A8T1PW33_CARIL</name>
<dbReference type="Proteomes" id="UP000811609">
    <property type="component" value="Chromosome 7"/>
</dbReference>
<dbReference type="AlphaFoldDB" id="A0A8T1PW33"/>
<dbReference type="EMBL" id="CM031815">
    <property type="protein sequence ID" value="KAG6648405.1"/>
    <property type="molecule type" value="Genomic_DNA"/>
</dbReference>
<accession>A0A8T1PW33</accession>
<keyword evidence="2" id="KW-1185">Reference proteome</keyword>
<evidence type="ECO:0000313" key="2">
    <source>
        <dbReference type="Proteomes" id="UP000811609"/>
    </source>
</evidence>
<reference evidence="1" key="1">
    <citation type="submission" date="2020-12" db="EMBL/GenBank/DDBJ databases">
        <title>WGS assembly of Carya illinoinensis cv. Pawnee.</title>
        <authorList>
            <person name="Platts A."/>
            <person name="Shu S."/>
            <person name="Wright S."/>
            <person name="Barry K."/>
            <person name="Edger P."/>
            <person name="Pires J.C."/>
            <person name="Schmutz J."/>
        </authorList>
    </citation>
    <scope>NUCLEOTIDE SEQUENCE</scope>
    <source>
        <tissue evidence="1">Leaf</tissue>
    </source>
</reference>
<gene>
    <name evidence="1" type="ORF">CIPAW_07G145400</name>
</gene>
<evidence type="ECO:0000313" key="1">
    <source>
        <dbReference type="EMBL" id="KAG6648406.1"/>
    </source>
</evidence>
<organism evidence="1 2">
    <name type="scientific">Carya illinoinensis</name>
    <name type="common">Pecan</name>
    <dbReference type="NCBI Taxonomy" id="32201"/>
    <lineage>
        <taxon>Eukaryota</taxon>
        <taxon>Viridiplantae</taxon>
        <taxon>Streptophyta</taxon>
        <taxon>Embryophyta</taxon>
        <taxon>Tracheophyta</taxon>
        <taxon>Spermatophyta</taxon>
        <taxon>Magnoliopsida</taxon>
        <taxon>eudicotyledons</taxon>
        <taxon>Gunneridae</taxon>
        <taxon>Pentapetalae</taxon>
        <taxon>rosids</taxon>
        <taxon>fabids</taxon>
        <taxon>Fagales</taxon>
        <taxon>Juglandaceae</taxon>
        <taxon>Carya</taxon>
    </lineage>
</organism>